<dbReference type="PANTHER" id="PTHR13891">
    <property type="entry name" value="CYTOCHROME C OXIDASE ASSEMBLY FACTOR 7"/>
    <property type="match status" value="1"/>
</dbReference>
<evidence type="ECO:0000256" key="2">
    <source>
        <dbReference type="ARBA" id="ARBA00022737"/>
    </source>
</evidence>
<dbReference type="InterPro" id="IPR040239">
    <property type="entry name" value="HcpB-like"/>
</dbReference>
<dbReference type="InterPro" id="IPR011990">
    <property type="entry name" value="TPR-like_helical_dom_sf"/>
</dbReference>
<keyword evidence="2" id="KW-0677">Repeat</keyword>
<gene>
    <name evidence="3" type="ORF">CAP_2970</name>
</gene>
<dbReference type="PANTHER" id="PTHR13891:SF1">
    <property type="entry name" value="CYTOCHROME C OXIDASE ASSEMBLY FACTOR 7"/>
    <property type="match status" value="1"/>
</dbReference>
<dbReference type="InterPro" id="IPR006597">
    <property type="entry name" value="Sel1-like"/>
</dbReference>
<dbReference type="Gene3D" id="1.25.40.10">
    <property type="entry name" value="Tetratricopeptide repeat domain"/>
    <property type="match status" value="1"/>
</dbReference>
<proteinExistence type="inferred from homology"/>
<dbReference type="AlphaFoldDB" id="A0A017TA29"/>
<reference evidence="3 4" key="1">
    <citation type="submission" date="2013-05" db="EMBL/GenBank/DDBJ databases">
        <title>Genome assembly of Chondromyces apiculatus DSM 436.</title>
        <authorList>
            <person name="Sharma G."/>
            <person name="Khatri I."/>
            <person name="Kaur C."/>
            <person name="Mayilraj S."/>
            <person name="Subramanian S."/>
        </authorList>
    </citation>
    <scope>NUCLEOTIDE SEQUENCE [LARGE SCALE GENOMIC DNA]</scope>
    <source>
        <strain evidence="3 4">DSM 436</strain>
    </source>
</reference>
<dbReference type="SUPFAM" id="SSF81901">
    <property type="entry name" value="HCP-like"/>
    <property type="match status" value="1"/>
</dbReference>
<evidence type="ECO:0000313" key="4">
    <source>
        <dbReference type="Proteomes" id="UP000019678"/>
    </source>
</evidence>
<dbReference type="Proteomes" id="UP000019678">
    <property type="component" value="Unassembled WGS sequence"/>
</dbReference>
<dbReference type="STRING" id="1192034.CAP_2970"/>
<keyword evidence="4" id="KW-1185">Reference proteome</keyword>
<accession>A0A017TA29</accession>
<dbReference type="SMART" id="SM00671">
    <property type="entry name" value="SEL1"/>
    <property type="match status" value="5"/>
</dbReference>
<dbReference type="EMBL" id="ASRX01000021">
    <property type="protein sequence ID" value="EYF05680.1"/>
    <property type="molecule type" value="Genomic_DNA"/>
</dbReference>
<dbReference type="Pfam" id="PF08238">
    <property type="entry name" value="Sel1"/>
    <property type="match status" value="5"/>
</dbReference>
<dbReference type="OrthoDB" id="5483576at2"/>
<protein>
    <submittedName>
        <fullName evidence="3">Uncharacterized protein</fullName>
    </submittedName>
</protein>
<evidence type="ECO:0000313" key="3">
    <source>
        <dbReference type="EMBL" id="EYF05680.1"/>
    </source>
</evidence>
<dbReference type="eggNOG" id="COG0790">
    <property type="taxonomic scope" value="Bacteria"/>
</dbReference>
<organism evidence="3 4">
    <name type="scientific">Chondromyces apiculatus DSM 436</name>
    <dbReference type="NCBI Taxonomy" id="1192034"/>
    <lineage>
        <taxon>Bacteria</taxon>
        <taxon>Pseudomonadati</taxon>
        <taxon>Myxococcota</taxon>
        <taxon>Polyangia</taxon>
        <taxon>Polyangiales</taxon>
        <taxon>Polyangiaceae</taxon>
        <taxon>Chondromyces</taxon>
    </lineage>
</organism>
<sequence>MLSLPGFAGCGAGAPAEAIRPKEASSAEALGEAECRDVSAGGEPLVVDWKPDQRGDLEIAMREGVAVVSYSCEGMKLLKDCHIDGNYGFMGMTRKEQVVRLQGADELRANLPFSGGSIGGELARGSTLDVAMVMVGRSKTTWTSPTKDDLKGQCDGATHFVRGATLGAFAVGTGTSAKVRAAAEIFGAGASGGSTSDKQVNTKEGDLTDCAKATPAADTPPPQCGALIRLVLQPIAKEAPKAPAEPAQAAQATPEVASAEPSCPKGLVLAEGKCTAAASAPAYQCDPKNADECKAQCGKKHAGSCAALGALYLSGSERDPAKAAEAFKTACDGGAAAGCVRLGVLTAEGAGVTKDAAAATKLFEKGCTEGEAAGCGLLGKAYLTGEGVTADPAKAAALLAQACDGGDDRSCGAAGPLYAEGRGVPADAKRAAELYKRACDGSDAPSCDALGMMHETGNGAPKNAIMAGILYQRGCIRGHGDSCADQGRMELAKPGGGNADMARRSFEQACTWRSAVGCAVLKSVYGQNRPVMPDVQKSQALRKSCDSGNVRDCATLGILSAASGNKAGGKMDLDRACTRGDAWACSVAKQLK</sequence>
<comment type="similarity">
    <text evidence="1">Belongs to the hcp beta-lactamase family.</text>
</comment>
<comment type="caution">
    <text evidence="3">The sequence shown here is derived from an EMBL/GenBank/DDBJ whole genome shotgun (WGS) entry which is preliminary data.</text>
</comment>
<evidence type="ECO:0000256" key="1">
    <source>
        <dbReference type="ARBA" id="ARBA00008486"/>
    </source>
</evidence>
<dbReference type="RefSeq" id="WP_052375334.1">
    <property type="nucleotide sequence ID" value="NZ_ASRX01000021.1"/>
</dbReference>
<name>A0A017TA29_9BACT</name>